<dbReference type="KEGG" id="pvl:AOB99_07040"/>
<dbReference type="EMBL" id="ABKSPD020000020">
    <property type="protein sequence ID" value="EKW9777892.1"/>
    <property type="molecule type" value="Genomic_DNA"/>
</dbReference>
<protein>
    <submittedName>
        <fullName evidence="6 7">Antitermination protein</fullName>
    </submittedName>
</protein>
<sequence>MQKISKLMEAWGSWVVNNNLYINTLTINKRENVPIRVKLRKACTDRQGIIVSVCMSKLLKNHKKDYELLVDYYVFGQTFIQLAQAHRCSDTYIGKKLKKAEGIVEGMLIMAELIFIIEKNENSTLRS</sequence>
<evidence type="ECO:0000313" key="7">
    <source>
        <dbReference type="EMBL" id="SPY94604.1"/>
    </source>
</evidence>
<evidence type="ECO:0000313" key="6">
    <source>
        <dbReference type="EMBL" id="EKW9777892.1"/>
    </source>
</evidence>
<dbReference type="Proteomes" id="UP001171165">
    <property type="component" value="Unassembled WGS sequence"/>
</dbReference>
<reference evidence="6" key="3">
    <citation type="submission" date="2023-06" db="EMBL/GenBank/DDBJ databases">
        <authorList>
            <consortium name="Clinical and Environmental Microbiology Branch: Whole genome sequencing antimicrobial resistance pathogens in the healthcare setting"/>
        </authorList>
    </citation>
    <scope>NUCLEOTIDE SEQUENCE</scope>
    <source>
        <strain evidence="6">Microbial</strain>
    </source>
</reference>
<organism evidence="6 12">
    <name type="scientific">Proteus mirabilis</name>
    <dbReference type="NCBI Taxonomy" id="584"/>
    <lineage>
        <taxon>Bacteria</taxon>
        <taxon>Pseudomonadati</taxon>
        <taxon>Pseudomonadota</taxon>
        <taxon>Gammaproteobacteria</taxon>
        <taxon>Enterobacterales</taxon>
        <taxon>Morganellaceae</taxon>
        <taxon>Proteus</taxon>
    </lineage>
</organism>
<dbReference type="GO" id="GO:0060567">
    <property type="term" value="P:negative regulation of termination of DNA-templated transcription"/>
    <property type="evidence" value="ECO:0007669"/>
    <property type="project" value="InterPro"/>
</dbReference>
<dbReference type="Pfam" id="PF06530">
    <property type="entry name" value="Phage_antitermQ"/>
    <property type="match status" value="1"/>
</dbReference>
<name>A0A1Z1SXM5_PROMI</name>
<evidence type="ECO:0000313" key="12">
    <source>
        <dbReference type="Proteomes" id="UP001171165"/>
    </source>
</evidence>
<dbReference type="GeneID" id="6802234"/>
<reference evidence="10 11" key="2">
    <citation type="submission" date="2018-06" db="EMBL/GenBank/DDBJ databases">
        <authorList>
            <consortium name="Pathogen Informatics"/>
            <person name="Doyle S."/>
        </authorList>
    </citation>
    <scope>NUCLEOTIDE SEQUENCE [LARGE SCALE GENOMIC DNA]</scope>
    <source>
        <strain evidence="7 10">NCTC10975</strain>
        <strain evidence="8 11">NCTC11938</strain>
    </source>
</reference>
<evidence type="ECO:0000313" key="9">
    <source>
        <dbReference type="Proteomes" id="UP000195540"/>
    </source>
</evidence>
<evidence type="ECO:0000313" key="5">
    <source>
        <dbReference type="EMBL" id="ARX35136.1"/>
    </source>
</evidence>
<dbReference type="EMBL" id="UAUE01000003">
    <property type="protein sequence ID" value="SPY94604.1"/>
    <property type="molecule type" value="Genomic_DNA"/>
</dbReference>
<dbReference type="RefSeq" id="WP_004242548.1">
    <property type="nucleotide sequence ID" value="NZ_ABFCQN020000089.1"/>
</dbReference>
<keyword evidence="4" id="KW-0804">Transcription</keyword>
<proteinExistence type="inferred from homology"/>
<dbReference type="Proteomes" id="UP000251485">
    <property type="component" value="Unassembled WGS sequence"/>
</dbReference>
<accession>A0A1Z1SXM5</accession>
<dbReference type="STRING" id="584.AOUC001_10540"/>
<dbReference type="EMBL" id="UGTS01000004">
    <property type="protein sequence ID" value="SUC18373.1"/>
    <property type="molecule type" value="Genomic_DNA"/>
</dbReference>
<dbReference type="GO" id="GO:0003677">
    <property type="term" value="F:DNA binding"/>
    <property type="evidence" value="ECO:0007669"/>
    <property type="project" value="UniProtKB-KW"/>
</dbReference>
<comment type="similarity">
    <text evidence="1">Belongs to the phage antitermination Q type 1 family.</text>
</comment>
<dbReference type="InterPro" id="IPR010534">
    <property type="entry name" value="Phage_933W_GpQ"/>
</dbReference>
<keyword evidence="3" id="KW-0238">DNA-binding</keyword>
<dbReference type="Proteomes" id="UP000195540">
    <property type="component" value="Chromosome"/>
</dbReference>
<reference evidence="5 9" key="1">
    <citation type="submission" date="2017-05" db="EMBL/GenBank/DDBJ databases">
        <title>Whole genome sequencing of Proteus mirabilis AR_0155.</title>
        <authorList>
            <person name="Conlan S."/>
            <person name="Thomas P.J."/>
            <person name="Mullikin J."/>
            <person name="Frank K.M."/>
            <person name="Segre J.A."/>
        </authorList>
    </citation>
    <scope>NUCLEOTIDE SEQUENCE [LARGE SCALE GENOMIC DNA]</scope>
    <source>
        <strain evidence="5 9">AR_0155</strain>
    </source>
</reference>
<evidence type="ECO:0000256" key="2">
    <source>
        <dbReference type="ARBA" id="ARBA00023015"/>
    </source>
</evidence>
<keyword evidence="2" id="KW-0805">Transcription regulation</keyword>
<dbReference type="OMA" id="VEGMLIM"/>
<evidence type="ECO:0000256" key="1">
    <source>
        <dbReference type="ARBA" id="ARBA00010234"/>
    </source>
</evidence>
<gene>
    <name evidence="5" type="ORF">AM402_13565</name>
    <name evidence="7" type="ORF">NCTC10975_00949</name>
    <name evidence="8" type="ORF">NCTC11938_00699</name>
    <name evidence="6" type="ORF">PW210_003772</name>
</gene>
<evidence type="ECO:0000313" key="11">
    <source>
        <dbReference type="Proteomes" id="UP000254191"/>
    </source>
</evidence>
<dbReference type="AlphaFoldDB" id="A0A1Z1SXM5"/>
<dbReference type="EMBL" id="CP021694">
    <property type="protein sequence ID" value="ARX35136.1"/>
    <property type="molecule type" value="Genomic_DNA"/>
</dbReference>
<evidence type="ECO:0000313" key="10">
    <source>
        <dbReference type="Proteomes" id="UP000251485"/>
    </source>
</evidence>
<evidence type="ECO:0000256" key="4">
    <source>
        <dbReference type="ARBA" id="ARBA00023163"/>
    </source>
</evidence>
<evidence type="ECO:0000313" key="8">
    <source>
        <dbReference type="EMBL" id="SUC18373.1"/>
    </source>
</evidence>
<dbReference type="Proteomes" id="UP000254191">
    <property type="component" value="Unassembled WGS sequence"/>
</dbReference>
<evidence type="ECO:0000256" key="3">
    <source>
        <dbReference type="ARBA" id="ARBA00023125"/>
    </source>
</evidence>